<dbReference type="RefSeq" id="WP_118384575.1">
    <property type="nucleotide sequence ID" value="NZ_JAOQJV010000025.1"/>
</dbReference>
<proteinExistence type="predicted"/>
<accession>A0ABT2S8Y8</accession>
<comment type="caution">
    <text evidence="2">The sequence shown here is derived from an EMBL/GenBank/DDBJ whole genome shotgun (WGS) entry which is preliminary data.</text>
</comment>
<feature type="transmembrane region" description="Helical" evidence="1">
    <location>
        <begin position="128"/>
        <end position="153"/>
    </location>
</feature>
<evidence type="ECO:0000313" key="2">
    <source>
        <dbReference type="EMBL" id="MCU6701057.1"/>
    </source>
</evidence>
<protein>
    <submittedName>
        <fullName evidence="2">DUF4190 domain-containing protein</fullName>
    </submittedName>
</protein>
<keyword evidence="1" id="KW-0472">Membrane</keyword>
<reference evidence="2 3" key="1">
    <citation type="journal article" date="2021" name="ISME Commun">
        <title>Automated analysis of genomic sequences facilitates high-throughput and comprehensive description of bacteria.</title>
        <authorList>
            <person name="Hitch T.C.A."/>
        </authorList>
    </citation>
    <scope>NUCLEOTIDE SEQUENCE [LARGE SCALE GENOMIC DNA]</scope>
    <source>
        <strain evidence="2 3">Sanger_02</strain>
    </source>
</reference>
<keyword evidence="1" id="KW-0812">Transmembrane</keyword>
<evidence type="ECO:0000313" key="3">
    <source>
        <dbReference type="Proteomes" id="UP001207605"/>
    </source>
</evidence>
<gene>
    <name evidence="2" type="ORF">OCV65_12575</name>
</gene>
<keyword evidence="1" id="KW-1133">Transmembrane helix</keyword>
<keyword evidence="3" id="KW-1185">Reference proteome</keyword>
<feature type="transmembrane region" description="Helical" evidence="1">
    <location>
        <begin position="83"/>
        <end position="116"/>
    </location>
</feature>
<name>A0ABT2S8Y8_9FIRM</name>
<dbReference type="EMBL" id="JAOQJV010000025">
    <property type="protein sequence ID" value="MCU6701057.1"/>
    <property type="molecule type" value="Genomic_DNA"/>
</dbReference>
<organism evidence="2 3">
    <name type="scientific">Dorea ammoniilytica</name>
    <dbReference type="NCBI Taxonomy" id="2981788"/>
    <lineage>
        <taxon>Bacteria</taxon>
        <taxon>Bacillati</taxon>
        <taxon>Bacillota</taxon>
        <taxon>Clostridia</taxon>
        <taxon>Lachnospirales</taxon>
        <taxon>Lachnospiraceae</taxon>
        <taxon>Dorea</taxon>
    </lineage>
</organism>
<evidence type="ECO:0000256" key="1">
    <source>
        <dbReference type="SAM" id="Phobius"/>
    </source>
</evidence>
<dbReference type="Proteomes" id="UP001207605">
    <property type="component" value="Unassembled WGS sequence"/>
</dbReference>
<sequence length="155" mass="17319">MKCRRCGFENVDNADFCCHCGEDLRQMNRLEYQNNLRDPNEQMNQNYQQNFNYQQNQSFRQEQNFRQGMNYNAKDGGEDGMAVASMVCGICALLMMCCVPYFTLVMAILGLVFGILSLKKKPGNGMALTGVITSGISLAFSVIGILMGLSLLLNV</sequence>